<dbReference type="InterPro" id="IPR002638">
    <property type="entry name" value="Quinolinate_PRibosylTrfase_C"/>
</dbReference>
<dbReference type="InterPro" id="IPR036068">
    <property type="entry name" value="Nicotinate_pribotase-like_C"/>
</dbReference>
<proteinExistence type="predicted"/>
<dbReference type="Proteomes" id="UP000037151">
    <property type="component" value="Unassembled WGS sequence"/>
</dbReference>
<dbReference type="Pfam" id="PF01729">
    <property type="entry name" value="QRPTase_C"/>
    <property type="match status" value="1"/>
</dbReference>
<dbReference type="AlphaFoldDB" id="A0A0L0JKP7"/>
<dbReference type="PATRIC" id="fig|42234.21.peg.7991"/>
<dbReference type="InterPro" id="IPR013785">
    <property type="entry name" value="Aldolase_TIM"/>
</dbReference>
<dbReference type="EMBL" id="JPPY01000214">
    <property type="protein sequence ID" value="KND26178.1"/>
    <property type="molecule type" value="Genomic_DNA"/>
</dbReference>
<reference evidence="3" key="1">
    <citation type="submission" date="2014-07" db="EMBL/GenBank/DDBJ databases">
        <title>Genome sequencing of plant-pathogenic Streptomyces species.</title>
        <authorList>
            <person name="Harrison J."/>
            <person name="Sapp M."/>
            <person name="Thwaites R."/>
            <person name="Studholme D.J."/>
        </authorList>
    </citation>
    <scope>NUCLEOTIDE SEQUENCE [LARGE SCALE GENOMIC DNA]</scope>
    <source>
        <strain evidence="3">NCPPB 4445</strain>
    </source>
</reference>
<organism evidence="2 3">
    <name type="scientific">Streptomyces acidiscabies</name>
    <dbReference type="NCBI Taxonomy" id="42234"/>
    <lineage>
        <taxon>Bacteria</taxon>
        <taxon>Bacillati</taxon>
        <taxon>Actinomycetota</taxon>
        <taxon>Actinomycetes</taxon>
        <taxon>Kitasatosporales</taxon>
        <taxon>Streptomycetaceae</taxon>
        <taxon>Streptomyces</taxon>
    </lineage>
</organism>
<protein>
    <recommendedName>
        <fullName evidence="1">Quinolinate phosphoribosyl transferase C-terminal domain-containing protein</fullName>
    </recommendedName>
</protein>
<sequence length="105" mass="11153">MARTGQTVEVDVEMREAAEALDAGARWPLLDNMPLAGIEQVVRIRAGRPDVPRKLPEAPSTVRLDRAHTIAETGIALIPVGASTHSAPALDPTMLLTTGPVPCPR</sequence>
<dbReference type="GO" id="GO:0004514">
    <property type="term" value="F:nicotinate-nucleotide diphosphorylase (carboxylating) activity"/>
    <property type="evidence" value="ECO:0007669"/>
    <property type="project" value="InterPro"/>
</dbReference>
<evidence type="ECO:0000313" key="3">
    <source>
        <dbReference type="Proteomes" id="UP000037151"/>
    </source>
</evidence>
<name>A0A0L0JKP7_9ACTN</name>
<evidence type="ECO:0000259" key="1">
    <source>
        <dbReference type="Pfam" id="PF01729"/>
    </source>
</evidence>
<dbReference type="GO" id="GO:0009435">
    <property type="term" value="P:NAD+ biosynthetic process"/>
    <property type="evidence" value="ECO:0007669"/>
    <property type="project" value="InterPro"/>
</dbReference>
<feature type="domain" description="Quinolinate phosphoribosyl transferase C-terminal" evidence="1">
    <location>
        <begin position="7"/>
        <end position="92"/>
    </location>
</feature>
<evidence type="ECO:0000313" key="2">
    <source>
        <dbReference type="EMBL" id="KND26178.1"/>
    </source>
</evidence>
<gene>
    <name evidence="2" type="ORF">IQ63_38820</name>
</gene>
<accession>A0A0L0JKP7</accession>
<dbReference type="Gene3D" id="3.20.20.70">
    <property type="entry name" value="Aldolase class I"/>
    <property type="match status" value="1"/>
</dbReference>
<dbReference type="RefSeq" id="WP_050374806.1">
    <property type="nucleotide sequence ID" value="NZ_KQ257834.1"/>
</dbReference>
<dbReference type="SUPFAM" id="SSF51690">
    <property type="entry name" value="Nicotinate/Quinolinate PRTase C-terminal domain-like"/>
    <property type="match status" value="1"/>
</dbReference>
<comment type="caution">
    <text evidence="2">The sequence shown here is derived from an EMBL/GenBank/DDBJ whole genome shotgun (WGS) entry which is preliminary data.</text>
</comment>